<dbReference type="Proteomes" id="UP001147830">
    <property type="component" value="Unassembled WGS sequence"/>
</dbReference>
<gene>
    <name evidence="4" type="ORF">NYR02_16760</name>
</gene>
<feature type="compositionally biased region" description="Polar residues" evidence="1">
    <location>
        <begin position="78"/>
        <end position="89"/>
    </location>
</feature>
<feature type="domain" description="TonB C-terminal" evidence="3">
    <location>
        <begin position="163"/>
        <end position="219"/>
    </location>
</feature>
<feature type="compositionally biased region" description="Low complexity" evidence="1">
    <location>
        <begin position="107"/>
        <end position="126"/>
    </location>
</feature>
<organism evidence="4 5">
    <name type="scientific">Thalassolituus pacificus</name>
    <dbReference type="NCBI Taxonomy" id="2975440"/>
    <lineage>
        <taxon>Bacteria</taxon>
        <taxon>Pseudomonadati</taxon>
        <taxon>Pseudomonadota</taxon>
        <taxon>Gammaproteobacteria</taxon>
        <taxon>Oceanospirillales</taxon>
        <taxon>Oceanospirillaceae</taxon>
        <taxon>Thalassolituus</taxon>
    </lineage>
</organism>
<evidence type="ECO:0000256" key="2">
    <source>
        <dbReference type="SAM" id="SignalP"/>
    </source>
</evidence>
<name>A0A9X2WIC8_9GAMM</name>
<dbReference type="Pfam" id="PF03544">
    <property type="entry name" value="TonB_C"/>
    <property type="match status" value="1"/>
</dbReference>
<comment type="caution">
    <text evidence="4">The sequence shown here is derived from an EMBL/GenBank/DDBJ whole genome shotgun (WGS) entry which is preliminary data.</text>
</comment>
<feature type="region of interest" description="Disordered" evidence="1">
    <location>
        <begin position="42"/>
        <end position="138"/>
    </location>
</feature>
<evidence type="ECO:0000256" key="1">
    <source>
        <dbReference type="SAM" id="MobiDB-lite"/>
    </source>
</evidence>
<sequence length="227" mass="24975">MAISLLLHALLLSAPFSVRLTPAQTQPVINAELRQPQISARTLQDESPAQVPKAQVQTVPTQEVTQSQSEAVKHNAAPEQSQKQPQAKTETAKQQPQKPVPEPQSAPQPTQQSTAQTAQQPSQKQSGLVTEKEDLSADPLERSYQQKLLAHLRERVIAPAQFTGSVRLELTLSYRQVATNVRVIRSSGDPVMDDWAIKAALAANPYPRVPDELPASYTFRPTIRTLQ</sequence>
<feature type="chain" id="PRO_5040891465" evidence="2">
    <location>
        <begin position="21"/>
        <end position="227"/>
    </location>
</feature>
<evidence type="ECO:0000259" key="3">
    <source>
        <dbReference type="Pfam" id="PF03544"/>
    </source>
</evidence>
<protein>
    <submittedName>
        <fullName evidence="4">TonB C-terminal domain-containing protein</fullName>
    </submittedName>
</protein>
<feature type="compositionally biased region" description="Low complexity" evidence="1">
    <location>
        <begin position="55"/>
        <end position="68"/>
    </location>
</feature>
<accession>A0A9X2WIC8</accession>
<dbReference type="InterPro" id="IPR037682">
    <property type="entry name" value="TonB_C"/>
</dbReference>
<proteinExistence type="predicted"/>
<evidence type="ECO:0000313" key="5">
    <source>
        <dbReference type="Proteomes" id="UP001147830"/>
    </source>
</evidence>
<dbReference type="EMBL" id="JAOANI010000028">
    <property type="protein sequence ID" value="MCT7360674.1"/>
    <property type="molecule type" value="Genomic_DNA"/>
</dbReference>
<reference evidence="4" key="1">
    <citation type="journal article" date="2022" name="Front. Microbiol.">
        <title>Genome-based taxonomic rearrangement of Oceanobacter-related bacteria including the description of Thalassolituus hydrocarbonoclasticus sp. nov. and Thalassolituus pacificus sp. nov. and emended description of the genus Thalassolituus.</title>
        <authorList>
            <person name="Dong C."/>
            <person name="Wei L."/>
            <person name="Wang J."/>
            <person name="Lai Q."/>
            <person name="Huang Z."/>
            <person name="Shao Z."/>
        </authorList>
    </citation>
    <scope>NUCLEOTIDE SEQUENCE</scope>
    <source>
        <strain evidence="4">59MF3M-4</strain>
    </source>
</reference>
<dbReference type="Gene3D" id="3.30.1150.10">
    <property type="match status" value="1"/>
</dbReference>
<keyword evidence="5" id="KW-1185">Reference proteome</keyword>
<reference evidence="4" key="2">
    <citation type="submission" date="2022-08" db="EMBL/GenBank/DDBJ databases">
        <authorList>
            <person name="Dong C."/>
        </authorList>
    </citation>
    <scope>NUCLEOTIDE SEQUENCE</scope>
    <source>
        <strain evidence="4">59MF3M-4</strain>
    </source>
</reference>
<evidence type="ECO:0000313" key="4">
    <source>
        <dbReference type="EMBL" id="MCT7360674.1"/>
    </source>
</evidence>
<dbReference type="AlphaFoldDB" id="A0A9X2WIC8"/>
<keyword evidence="2" id="KW-0732">Signal</keyword>
<dbReference type="GO" id="GO:0055085">
    <property type="term" value="P:transmembrane transport"/>
    <property type="evidence" value="ECO:0007669"/>
    <property type="project" value="InterPro"/>
</dbReference>
<dbReference type="SUPFAM" id="SSF74653">
    <property type="entry name" value="TolA/TonB C-terminal domain"/>
    <property type="match status" value="1"/>
</dbReference>
<feature type="signal peptide" evidence="2">
    <location>
        <begin position="1"/>
        <end position="20"/>
    </location>
</feature>